<dbReference type="EMBL" id="HBUE01270792">
    <property type="protein sequence ID" value="CAG6563833.1"/>
    <property type="molecule type" value="Transcribed_RNA"/>
</dbReference>
<reference evidence="2" key="1">
    <citation type="submission" date="2021-05" db="EMBL/GenBank/DDBJ databases">
        <authorList>
            <person name="Alioto T."/>
            <person name="Alioto T."/>
            <person name="Gomez Garrido J."/>
        </authorList>
    </citation>
    <scope>NUCLEOTIDE SEQUENCE</scope>
</reference>
<accession>A0A8D8DPE1</accession>
<evidence type="ECO:0000313" key="2">
    <source>
        <dbReference type="EMBL" id="CAG6512380.1"/>
    </source>
</evidence>
<sequence length="140" mass="16093">MLQAATSLIILLMMIGRQVNRTIVVVHYNNAIGRAAVILPTRHPRLDRHLRVQVVRLARLPRQMKLANTVQRNQIRNGPRTLLRLGRRHLAAPRRGDRQLLALVHQIVLQHGQHVVVYRIAELVRRSRRGAAVISKDIYV</sequence>
<protein>
    <submittedName>
        <fullName evidence="2">(northern house mosquito) hypothetical protein</fullName>
    </submittedName>
</protein>
<evidence type="ECO:0000256" key="1">
    <source>
        <dbReference type="SAM" id="SignalP"/>
    </source>
</evidence>
<name>A0A8D8DPE1_CULPI</name>
<dbReference type="AlphaFoldDB" id="A0A8D8DPE1"/>
<feature type="signal peptide" evidence="1">
    <location>
        <begin position="1"/>
        <end position="21"/>
    </location>
</feature>
<organism evidence="2">
    <name type="scientific">Culex pipiens</name>
    <name type="common">House mosquito</name>
    <dbReference type="NCBI Taxonomy" id="7175"/>
    <lineage>
        <taxon>Eukaryota</taxon>
        <taxon>Metazoa</taxon>
        <taxon>Ecdysozoa</taxon>
        <taxon>Arthropoda</taxon>
        <taxon>Hexapoda</taxon>
        <taxon>Insecta</taxon>
        <taxon>Pterygota</taxon>
        <taxon>Neoptera</taxon>
        <taxon>Endopterygota</taxon>
        <taxon>Diptera</taxon>
        <taxon>Nematocera</taxon>
        <taxon>Culicoidea</taxon>
        <taxon>Culicidae</taxon>
        <taxon>Culicinae</taxon>
        <taxon>Culicini</taxon>
        <taxon>Culex</taxon>
        <taxon>Culex</taxon>
    </lineage>
</organism>
<feature type="chain" id="PRO_5036427996" evidence="1">
    <location>
        <begin position="22"/>
        <end position="140"/>
    </location>
</feature>
<dbReference type="EMBL" id="HBUE01165504">
    <property type="protein sequence ID" value="CAG6512380.1"/>
    <property type="molecule type" value="Transcribed_RNA"/>
</dbReference>
<keyword evidence="1" id="KW-0732">Signal</keyword>
<proteinExistence type="predicted"/>